<dbReference type="EMBL" id="CP063196">
    <property type="protein sequence ID" value="UOE18774.1"/>
    <property type="molecule type" value="Genomic_DNA"/>
</dbReference>
<dbReference type="Proteomes" id="UP000265719">
    <property type="component" value="Chromosome"/>
</dbReference>
<protein>
    <recommendedName>
        <fullName evidence="4">DUF3618 domain-containing protein</fullName>
    </recommendedName>
</protein>
<keyword evidence="3" id="KW-1185">Reference proteome</keyword>
<accession>A0AA97LVC5</accession>
<feature type="compositionally biased region" description="Basic and acidic residues" evidence="1">
    <location>
        <begin position="41"/>
        <end position="51"/>
    </location>
</feature>
<reference evidence="2" key="1">
    <citation type="submission" date="2020-10" db="EMBL/GenBank/DDBJ databases">
        <title>De novo genome project of the cellulose decomposer Thermobifida halotolerans type strain.</title>
        <authorList>
            <person name="Nagy I."/>
            <person name="Horvath B."/>
            <person name="Kukolya J."/>
            <person name="Nagy I."/>
            <person name="Orsini M."/>
        </authorList>
    </citation>
    <scope>NUCLEOTIDE SEQUENCE</scope>
    <source>
        <strain evidence="2">DSM 44931</strain>
    </source>
</reference>
<name>A0AA97LVC5_9ACTN</name>
<feature type="region of interest" description="Disordered" evidence="1">
    <location>
        <begin position="158"/>
        <end position="213"/>
    </location>
</feature>
<organism evidence="2 3">
    <name type="scientific">Thermobifida halotolerans</name>
    <dbReference type="NCBI Taxonomy" id="483545"/>
    <lineage>
        <taxon>Bacteria</taxon>
        <taxon>Bacillati</taxon>
        <taxon>Actinomycetota</taxon>
        <taxon>Actinomycetes</taxon>
        <taxon>Streptosporangiales</taxon>
        <taxon>Nocardiopsidaceae</taxon>
        <taxon>Thermobifida</taxon>
    </lineage>
</organism>
<feature type="compositionally biased region" description="Basic and acidic residues" evidence="1">
    <location>
        <begin position="59"/>
        <end position="70"/>
    </location>
</feature>
<feature type="region of interest" description="Disordered" evidence="1">
    <location>
        <begin position="1"/>
        <end position="76"/>
    </location>
</feature>
<dbReference type="AlphaFoldDB" id="A0AA97LVC5"/>
<gene>
    <name evidence="2" type="ORF">NI17_018615</name>
</gene>
<evidence type="ECO:0008006" key="4">
    <source>
        <dbReference type="Google" id="ProtNLM"/>
    </source>
</evidence>
<evidence type="ECO:0000313" key="3">
    <source>
        <dbReference type="Proteomes" id="UP000265719"/>
    </source>
</evidence>
<feature type="compositionally biased region" description="Polar residues" evidence="1">
    <location>
        <begin position="166"/>
        <end position="186"/>
    </location>
</feature>
<evidence type="ECO:0000313" key="2">
    <source>
        <dbReference type="EMBL" id="UOE18774.1"/>
    </source>
</evidence>
<dbReference type="KEGG" id="thao:NI17_018615"/>
<proteinExistence type="predicted"/>
<sequence>MAYETAPPGSGGRSGQAKEKASEAMGQARQSTGEVATAAKEQARGVVDESRSQVQDVTARMRDRIGEETRTQTQRAAELLRGWSDDLASMADRSETDSPVRGAVQRIADSGRNTADFLDRRGVEGVTDELRTFARRRPGAFLAGAALAGFAVGRLAKAMSKETRESQQPSGTIENSAPGPVQSTPRPRQEEPARYDVPPHDSPYDRSRFGEGG</sequence>
<evidence type="ECO:0000256" key="1">
    <source>
        <dbReference type="SAM" id="MobiDB-lite"/>
    </source>
</evidence>
<dbReference type="RefSeq" id="WP_199860037.1">
    <property type="nucleotide sequence ID" value="NZ_CP063196.1"/>
</dbReference>
<feature type="compositionally biased region" description="Basic and acidic residues" evidence="1">
    <location>
        <begin position="187"/>
        <end position="213"/>
    </location>
</feature>